<keyword evidence="4" id="KW-0378">Hydrolase</keyword>
<keyword evidence="5" id="KW-0256">Endoplasmic reticulum</keyword>
<keyword evidence="10" id="KW-1185">Reference proteome</keyword>
<dbReference type="GO" id="GO:0098553">
    <property type="term" value="C:lumenal side of endoplasmic reticulum membrane"/>
    <property type="evidence" value="ECO:0007669"/>
    <property type="project" value="TreeGrafter"/>
</dbReference>
<accession>A0AAD5T8I6</accession>
<dbReference type="InterPro" id="IPR007369">
    <property type="entry name" value="Peptidase_A22B_SPP"/>
</dbReference>
<feature type="transmembrane region" description="Helical" evidence="8">
    <location>
        <begin position="306"/>
        <end position="326"/>
    </location>
</feature>
<sequence>MDVLIAYAALGIMATVSIYTGSYAGLKNDRVVRDPYDSELDNKDDEDESEFFSFNDAKWYPIIGSVTLFSLYIILKYVSKDWINLFLTANFGIIGFFSTYEVVLSAVRLVSGHPLRGSFRLSLTRLRFSDKTRNFQHGTIHPPDKEISTLRFGFAHFFIAAIVLATTAAYLYYKHWILSNAFGISFSITAIRLLKLDSFATGMMLLAGLFFYDVFWVFGTDVMVTVAKGLDVPIKVIFPKNLTAVLEYGILNVPPKEVSGFTMLGLGDIVIPGIFVALCLSFDYTNWTQAKTAKQSSKQRRFPAPYFWMCFIMYIAGLATTVYVMHTFQAAQASPSSLIILVS</sequence>
<feature type="transmembrane region" description="Helical" evidence="8">
    <location>
        <begin position="199"/>
        <end position="218"/>
    </location>
</feature>
<dbReference type="PANTHER" id="PTHR12174:SF23">
    <property type="entry name" value="MINOR HISTOCOMPATIBILITY ANTIGEN H13"/>
    <property type="match status" value="1"/>
</dbReference>
<keyword evidence="6 8" id="KW-1133">Transmembrane helix</keyword>
<protein>
    <submittedName>
        <fullName evidence="9">Uncharacterized protein</fullName>
    </submittedName>
</protein>
<dbReference type="Pfam" id="PF04258">
    <property type="entry name" value="Peptidase_A22B"/>
    <property type="match status" value="1"/>
</dbReference>
<name>A0AAD5T8I6_9FUNG</name>
<dbReference type="AlphaFoldDB" id="A0AAD5T8I6"/>
<evidence type="ECO:0000313" key="9">
    <source>
        <dbReference type="EMBL" id="KAJ3139424.1"/>
    </source>
</evidence>
<dbReference type="EMBL" id="JADGJH010000073">
    <property type="protein sequence ID" value="KAJ3139424.1"/>
    <property type="molecule type" value="Genomic_DNA"/>
</dbReference>
<dbReference type="GO" id="GO:0033619">
    <property type="term" value="P:membrane protein proteolysis"/>
    <property type="evidence" value="ECO:0007669"/>
    <property type="project" value="TreeGrafter"/>
</dbReference>
<comment type="caution">
    <text evidence="9">The sequence shown here is derived from an EMBL/GenBank/DDBJ whole genome shotgun (WGS) entry which is preliminary data.</text>
</comment>
<evidence type="ECO:0000313" key="10">
    <source>
        <dbReference type="Proteomes" id="UP001211907"/>
    </source>
</evidence>
<organism evidence="9 10">
    <name type="scientific">Physocladia obscura</name>
    <dbReference type="NCBI Taxonomy" id="109957"/>
    <lineage>
        <taxon>Eukaryota</taxon>
        <taxon>Fungi</taxon>
        <taxon>Fungi incertae sedis</taxon>
        <taxon>Chytridiomycota</taxon>
        <taxon>Chytridiomycota incertae sedis</taxon>
        <taxon>Chytridiomycetes</taxon>
        <taxon>Chytridiales</taxon>
        <taxon>Chytriomycetaceae</taxon>
        <taxon>Physocladia</taxon>
    </lineage>
</organism>
<dbReference type="SMART" id="SM00730">
    <property type="entry name" value="PSN"/>
    <property type="match status" value="1"/>
</dbReference>
<reference evidence="9" key="1">
    <citation type="submission" date="2020-05" db="EMBL/GenBank/DDBJ databases">
        <title>Phylogenomic resolution of chytrid fungi.</title>
        <authorList>
            <person name="Stajich J.E."/>
            <person name="Amses K."/>
            <person name="Simmons R."/>
            <person name="Seto K."/>
            <person name="Myers J."/>
            <person name="Bonds A."/>
            <person name="Quandt C.A."/>
            <person name="Barry K."/>
            <person name="Liu P."/>
            <person name="Grigoriev I."/>
            <person name="Longcore J.E."/>
            <person name="James T.Y."/>
        </authorList>
    </citation>
    <scope>NUCLEOTIDE SEQUENCE</scope>
    <source>
        <strain evidence="9">JEL0513</strain>
    </source>
</reference>
<evidence type="ECO:0000256" key="4">
    <source>
        <dbReference type="ARBA" id="ARBA00022801"/>
    </source>
</evidence>
<dbReference type="GO" id="GO:0006465">
    <property type="term" value="P:signal peptide processing"/>
    <property type="evidence" value="ECO:0007669"/>
    <property type="project" value="TreeGrafter"/>
</dbReference>
<keyword evidence="3 8" id="KW-0812">Transmembrane</keyword>
<proteinExistence type="inferred from homology"/>
<evidence type="ECO:0000256" key="8">
    <source>
        <dbReference type="SAM" id="Phobius"/>
    </source>
</evidence>
<evidence type="ECO:0000256" key="3">
    <source>
        <dbReference type="ARBA" id="ARBA00022692"/>
    </source>
</evidence>
<dbReference type="PANTHER" id="PTHR12174">
    <property type="entry name" value="SIGNAL PEPTIDE PEPTIDASE"/>
    <property type="match status" value="1"/>
</dbReference>
<evidence type="ECO:0000256" key="5">
    <source>
        <dbReference type="ARBA" id="ARBA00022824"/>
    </source>
</evidence>
<feature type="transmembrane region" description="Helical" evidence="8">
    <location>
        <begin position="261"/>
        <end position="285"/>
    </location>
</feature>
<feature type="transmembrane region" description="Helical" evidence="8">
    <location>
        <begin position="152"/>
        <end position="171"/>
    </location>
</feature>
<keyword evidence="7 8" id="KW-0472">Membrane</keyword>
<evidence type="ECO:0000256" key="1">
    <source>
        <dbReference type="ARBA" id="ARBA00004477"/>
    </source>
</evidence>
<evidence type="ECO:0000256" key="2">
    <source>
        <dbReference type="ARBA" id="ARBA00006859"/>
    </source>
</evidence>
<comment type="subcellular location">
    <subcellularLocation>
        <location evidence="1">Endoplasmic reticulum membrane</location>
        <topology evidence="1">Multi-pass membrane protein</topology>
    </subcellularLocation>
</comment>
<gene>
    <name evidence="9" type="ORF">HK100_011565</name>
</gene>
<dbReference type="GO" id="GO:0042500">
    <property type="term" value="F:aspartic endopeptidase activity, intramembrane cleaving"/>
    <property type="evidence" value="ECO:0007669"/>
    <property type="project" value="InterPro"/>
</dbReference>
<comment type="similarity">
    <text evidence="2">Belongs to the peptidase A22B family.</text>
</comment>
<evidence type="ECO:0000256" key="7">
    <source>
        <dbReference type="ARBA" id="ARBA00023136"/>
    </source>
</evidence>
<feature type="transmembrane region" description="Helical" evidence="8">
    <location>
        <begin position="85"/>
        <end position="110"/>
    </location>
</feature>
<dbReference type="InterPro" id="IPR006639">
    <property type="entry name" value="Preselin/SPP"/>
</dbReference>
<feature type="transmembrane region" description="Helical" evidence="8">
    <location>
        <begin position="6"/>
        <end position="26"/>
    </location>
</feature>
<dbReference type="GO" id="GO:0098554">
    <property type="term" value="C:cytoplasmic side of endoplasmic reticulum membrane"/>
    <property type="evidence" value="ECO:0007669"/>
    <property type="project" value="TreeGrafter"/>
</dbReference>
<dbReference type="Proteomes" id="UP001211907">
    <property type="component" value="Unassembled WGS sequence"/>
</dbReference>
<evidence type="ECO:0000256" key="6">
    <source>
        <dbReference type="ARBA" id="ARBA00022989"/>
    </source>
</evidence>